<comment type="caution">
    <text evidence="1">The sequence shown here is derived from an EMBL/GenBank/DDBJ whole genome shotgun (WGS) entry which is preliminary data.</text>
</comment>
<protein>
    <submittedName>
        <fullName evidence="1">Uncharacterized protein</fullName>
    </submittedName>
</protein>
<dbReference type="AlphaFoldDB" id="A0A9D4K7L2"/>
<gene>
    <name evidence="1" type="ORF">DPMN_107811</name>
</gene>
<reference evidence="1" key="1">
    <citation type="journal article" date="2019" name="bioRxiv">
        <title>The Genome of the Zebra Mussel, Dreissena polymorpha: A Resource for Invasive Species Research.</title>
        <authorList>
            <person name="McCartney M.A."/>
            <person name="Auch B."/>
            <person name="Kono T."/>
            <person name="Mallez S."/>
            <person name="Zhang Y."/>
            <person name="Obille A."/>
            <person name="Becker A."/>
            <person name="Abrahante J.E."/>
            <person name="Garbe J."/>
            <person name="Badalamenti J.P."/>
            <person name="Herman A."/>
            <person name="Mangelson H."/>
            <person name="Liachko I."/>
            <person name="Sullivan S."/>
            <person name="Sone E.D."/>
            <person name="Koren S."/>
            <person name="Silverstein K.A.T."/>
            <person name="Beckman K.B."/>
            <person name="Gohl D.M."/>
        </authorList>
    </citation>
    <scope>NUCLEOTIDE SEQUENCE</scope>
    <source>
        <strain evidence="1">Duluth1</strain>
        <tissue evidence="1">Whole animal</tissue>
    </source>
</reference>
<keyword evidence="2" id="KW-1185">Reference proteome</keyword>
<name>A0A9D4K7L2_DREPO</name>
<dbReference type="EMBL" id="JAIWYP010000004">
    <property type="protein sequence ID" value="KAH3834483.1"/>
    <property type="molecule type" value="Genomic_DNA"/>
</dbReference>
<dbReference type="Proteomes" id="UP000828390">
    <property type="component" value="Unassembled WGS sequence"/>
</dbReference>
<organism evidence="1 2">
    <name type="scientific">Dreissena polymorpha</name>
    <name type="common">Zebra mussel</name>
    <name type="synonym">Mytilus polymorpha</name>
    <dbReference type="NCBI Taxonomy" id="45954"/>
    <lineage>
        <taxon>Eukaryota</taxon>
        <taxon>Metazoa</taxon>
        <taxon>Spiralia</taxon>
        <taxon>Lophotrochozoa</taxon>
        <taxon>Mollusca</taxon>
        <taxon>Bivalvia</taxon>
        <taxon>Autobranchia</taxon>
        <taxon>Heteroconchia</taxon>
        <taxon>Euheterodonta</taxon>
        <taxon>Imparidentia</taxon>
        <taxon>Neoheterodontei</taxon>
        <taxon>Myida</taxon>
        <taxon>Dreissenoidea</taxon>
        <taxon>Dreissenidae</taxon>
        <taxon>Dreissena</taxon>
    </lineage>
</organism>
<proteinExistence type="predicted"/>
<sequence length="100" mass="11213">MANNHDSAKVELDRSAEGLCCRDCYRKLIPESERFWKGVSVQRRIAEATLPGISLIHVYRRKSRGPTKGPEGTPDMKGAGDEVLNVRSLFLKFGVTIAFY</sequence>
<accession>A0A9D4K7L2</accession>
<evidence type="ECO:0000313" key="2">
    <source>
        <dbReference type="Proteomes" id="UP000828390"/>
    </source>
</evidence>
<evidence type="ECO:0000313" key="1">
    <source>
        <dbReference type="EMBL" id="KAH3834483.1"/>
    </source>
</evidence>
<reference evidence="1" key="2">
    <citation type="submission" date="2020-11" db="EMBL/GenBank/DDBJ databases">
        <authorList>
            <person name="McCartney M.A."/>
            <person name="Auch B."/>
            <person name="Kono T."/>
            <person name="Mallez S."/>
            <person name="Becker A."/>
            <person name="Gohl D.M."/>
            <person name="Silverstein K.A.T."/>
            <person name="Koren S."/>
            <person name="Bechman K.B."/>
            <person name="Herman A."/>
            <person name="Abrahante J.E."/>
            <person name="Garbe J."/>
        </authorList>
    </citation>
    <scope>NUCLEOTIDE SEQUENCE</scope>
    <source>
        <strain evidence="1">Duluth1</strain>
        <tissue evidence="1">Whole animal</tissue>
    </source>
</reference>